<comment type="similarity">
    <text evidence="3">Belongs to the peptidase M50B family.</text>
</comment>
<name>A0A2A8Q3N2_BACCE</name>
<feature type="transmembrane region" description="Helical" evidence="7">
    <location>
        <begin position="112"/>
        <end position="135"/>
    </location>
</feature>
<dbReference type="EMBL" id="NTWE01000003">
    <property type="protein sequence ID" value="PEW07262.1"/>
    <property type="molecule type" value="Genomic_DNA"/>
</dbReference>
<dbReference type="GO" id="GO:0016020">
    <property type="term" value="C:membrane"/>
    <property type="evidence" value="ECO:0007669"/>
    <property type="project" value="UniProtKB-SubCell"/>
</dbReference>
<protein>
    <recommendedName>
        <fullName evidence="8">Peptidase M50 domain-containing protein</fullName>
    </recommendedName>
</protein>
<sequence length="360" mass="41450">MDILKRPAGSMTAALVLSILYGVIRTGKLEIILDIWAVVGISLLVLAIHELGHVVLGLIGGLKFKFMTVGPITVQKEKEKVRIRENKLWAYFGGVAMLVPPSIETPNLSKKWAWVTLGGPITSLLFGITSGYIYMVSYYQYLLYFSVLHFVIFAVTMVPIKGTFLSDGMQFFILIKDDEKAREHLYTIQVSRELFSYKRPKDWDERLVELSEDKLKENKSIREIMSGLMLVFFTRSDQKGMERAIPYIEQIVQLPVTKENKYFVGSFHSWYLLYKVLYQKESLSLQEAKGHAKAITKLDLHGYYRTQGIVKYLEDDLEASRTYMKKADKELKSAEKSELGYLQLEREWFELLKEGISYDG</sequence>
<dbReference type="Proteomes" id="UP000220635">
    <property type="component" value="Unassembled WGS sequence"/>
</dbReference>
<organism evidence="9 10">
    <name type="scientific">Bacillus cereus</name>
    <dbReference type="NCBI Taxonomy" id="1396"/>
    <lineage>
        <taxon>Bacteria</taxon>
        <taxon>Bacillati</taxon>
        <taxon>Bacillota</taxon>
        <taxon>Bacilli</taxon>
        <taxon>Bacillales</taxon>
        <taxon>Bacillaceae</taxon>
        <taxon>Bacillus</taxon>
        <taxon>Bacillus cereus group</taxon>
    </lineage>
</organism>
<comment type="subcellular location">
    <subcellularLocation>
        <location evidence="2">Membrane</location>
        <topology evidence="2">Multi-pass membrane protein</topology>
    </subcellularLocation>
</comment>
<evidence type="ECO:0000256" key="4">
    <source>
        <dbReference type="ARBA" id="ARBA00022692"/>
    </source>
</evidence>
<keyword evidence="4 7" id="KW-0812">Transmembrane</keyword>
<evidence type="ECO:0000256" key="7">
    <source>
        <dbReference type="SAM" id="Phobius"/>
    </source>
</evidence>
<keyword evidence="5 7" id="KW-1133">Transmembrane helix</keyword>
<feature type="transmembrane region" description="Helical" evidence="7">
    <location>
        <begin position="141"/>
        <end position="160"/>
    </location>
</feature>
<evidence type="ECO:0000256" key="3">
    <source>
        <dbReference type="ARBA" id="ARBA00007931"/>
    </source>
</evidence>
<keyword evidence="6 7" id="KW-0472">Membrane</keyword>
<dbReference type="Pfam" id="PF02163">
    <property type="entry name" value="Peptidase_M50"/>
    <property type="match status" value="1"/>
</dbReference>
<comment type="caution">
    <text evidence="9">The sequence shown here is derived from an EMBL/GenBank/DDBJ whole genome shotgun (WGS) entry which is preliminary data.</text>
</comment>
<dbReference type="AlphaFoldDB" id="A0A2A8Q3N2"/>
<evidence type="ECO:0000313" key="10">
    <source>
        <dbReference type="Proteomes" id="UP000220635"/>
    </source>
</evidence>
<dbReference type="CDD" id="cd05709">
    <property type="entry name" value="S2P-M50"/>
    <property type="match status" value="1"/>
</dbReference>
<dbReference type="InterPro" id="IPR008915">
    <property type="entry name" value="Peptidase_M50"/>
</dbReference>
<evidence type="ECO:0000256" key="6">
    <source>
        <dbReference type="ARBA" id="ARBA00023136"/>
    </source>
</evidence>
<accession>A0A2A8Q3N2</accession>
<evidence type="ECO:0000259" key="8">
    <source>
        <dbReference type="Pfam" id="PF02163"/>
    </source>
</evidence>
<reference evidence="9 10" key="1">
    <citation type="submission" date="2017-09" db="EMBL/GenBank/DDBJ databases">
        <title>Large-scale bioinformatics analysis of Bacillus genomes uncovers conserved roles of natural products in bacterial physiology.</title>
        <authorList>
            <consortium name="Agbiome Team Llc"/>
            <person name="Bleich R.M."/>
            <person name="Grubbs K.J."/>
            <person name="Santa Maria K.C."/>
            <person name="Allen S.E."/>
            <person name="Farag S."/>
            <person name="Shank E.A."/>
            <person name="Bowers A."/>
        </authorList>
    </citation>
    <scope>NUCLEOTIDE SEQUENCE [LARGE SCALE GENOMIC DNA]</scope>
    <source>
        <strain evidence="9 10">AFS010695</strain>
    </source>
</reference>
<evidence type="ECO:0000313" key="9">
    <source>
        <dbReference type="EMBL" id="PEW07262.1"/>
    </source>
</evidence>
<gene>
    <name evidence="9" type="ORF">CN425_01225</name>
</gene>
<comment type="cofactor">
    <cofactor evidence="1">
        <name>Zn(2+)</name>
        <dbReference type="ChEBI" id="CHEBI:29105"/>
    </cofactor>
</comment>
<evidence type="ECO:0000256" key="1">
    <source>
        <dbReference type="ARBA" id="ARBA00001947"/>
    </source>
</evidence>
<evidence type="ECO:0000256" key="2">
    <source>
        <dbReference type="ARBA" id="ARBA00004141"/>
    </source>
</evidence>
<dbReference type="GO" id="GO:0006508">
    <property type="term" value="P:proteolysis"/>
    <property type="evidence" value="ECO:0007669"/>
    <property type="project" value="InterPro"/>
</dbReference>
<feature type="transmembrane region" description="Helical" evidence="7">
    <location>
        <begin position="31"/>
        <end position="48"/>
    </location>
</feature>
<proteinExistence type="inferred from homology"/>
<feature type="domain" description="Peptidase M50" evidence="8">
    <location>
        <begin position="43"/>
        <end position="245"/>
    </location>
</feature>
<evidence type="ECO:0000256" key="5">
    <source>
        <dbReference type="ARBA" id="ARBA00022989"/>
    </source>
</evidence>
<feature type="transmembrane region" description="Helical" evidence="7">
    <location>
        <begin position="6"/>
        <end position="24"/>
    </location>
</feature>